<dbReference type="Pfam" id="PF08241">
    <property type="entry name" value="Methyltransf_11"/>
    <property type="match status" value="1"/>
</dbReference>
<organism evidence="2 3">
    <name type="scientific">Beijerinckia indica subsp. indica (strain ATCC 9039 / DSM 1715 / NCIMB 8712)</name>
    <dbReference type="NCBI Taxonomy" id="395963"/>
    <lineage>
        <taxon>Bacteria</taxon>
        <taxon>Pseudomonadati</taxon>
        <taxon>Pseudomonadota</taxon>
        <taxon>Alphaproteobacteria</taxon>
        <taxon>Hyphomicrobiales</taxon>
        <taxon>Beijerinckiaceae</taxon>
        <taxon>Beijerinckia</taxon>
    </lineage>
</organism>
<accession>B2IE60</accession>
<dbReference type="eggNOG" id="COG2226">
    <property type="taxonomic scope" value="Bacteria"/>
</dbReference>
<reference evidence="3" key="1">
    <citation type="submission" date="2008-03" db="EMBL/GenBank/DDBJ databases">
        <title>Complete sequence of chromosome of Beijerinckia indica subsp. indica ATCC 9039.</title>
        <authorList>
            <consortium name="US DOE Joint Genome Institute"/>
            <person name="Copeland A."/>
            <person name="Lucas S."/>
            <person name="Lapidus A."/>
            <person name="Glavina del Rio T."/>
            <person name="Dalin E."/>
            <person name="Tice H."/>
            <person name="Bruce D."/>
            <person name="Goodwin L."/>
            <person name="Pitluck S."/>
            <person name="LaButti K."/>
            <person name="Schmutz J."/>
            <person name="Larimer F."/>
            <person name="Land M."/>
            <person name="Hauser L."/>
            <person name="Kyrpides N."/>
            <person name="Mikhailova N."/>
            <person name="Dunfield P.F."/>
            <person name="Dedysh S.N."/>
            <person name="Liesack W."/>
            <person name="Saw J.H."/>
            <person name="Alam M."/>
            <person name="Chen Y."/>
            <person name="Murrell J.C."/>
            <person name="Richardson P."/>
        </authorList>
    </citation>
    <scope>NUCLEOTIDE SEQUENCE [LARGE SCALE GENOMIC DNA]</scope>
    <source>
        <strain evidence="3">ATCC 9039 / DSM 1715 / NCIMB 8712</strain>
    </source>
</reference>
<dbReference type="STRING" id="395963.Bind_0431"/>
<dbReference type="Proteomes" id="UP000001695">
    <property type="component" value="Chromosome"/>
</dbReference>
<dbReference type="AlphaFoldDB" id="B2IE60"/>
<keyword evidence="3" id="KW-1185">Reference proteome</keyword>
<sequence>MPLDVVDLRSFYTTPLGSAARRFIGQVIRQRFANCCGQSILGVGYATPYLEPFRADSLRVLAFMPAEQGVVNWPSSGLSSSALVSPTMMPLPDACIDRVLLIHALELTEHPRELMAEIWRILTPGGRILAVTPSRTGLWARLDTTPFGHGQPYSRGQLRDLMRVTLFSPTRWTEALYMPPFQSRLVLRGAPMLERIGASLSLPGAGVQIVEATKQLYRPVILRQAMPQAIPQALPGLRPVLVPQAARTEKTSKAIVQ</sequence>
<dbReference type="GO" id="GO:0008757">
    <property type="term" value="F:S-adenosylmethionine-dependent methyltransferase activity"/>
    <property type="evidence" value="ECO:0007669"/>
    <property type="project" value="InterPro"/>
</dbReference>
<dbReference type="Gene3D" id="3.40.50.150">
    <property type="entry name" value="Vaccinia Virus protein VP39"/>
    <property type="match status" value="1"/>
</dbReference>
<evidence type="ECO:0000259" key="1">
    <source>
        <dbReference type="Pfam" id="PF08241"/>
    </source>
</evidence>
<dbReference type="SUPFAM" id="SSF53335">
    <property type="entry name" value="S-adenosyl-L-methionine-dependent methyltransferases"/>
    <property type="match status" value="1"/>
</dbReference>
<dbReference type="OrthoDB" id="9800231at2"/>
<dbReference type="GO" id="GO:0032259">
    <property type="term" value="P:methylation"/>
    <property type="evidence" value="ECO:0007669"/>
    <property type="project" value="UniProtKB-KW"/>
</dbReference>
<feature type="domain" description="Methyltransferase type 11" evidence="1">
    <location>
        <begin position="85"/>
        <end position="129"/>
    </location>
</feature>
<dbReference type="EMBL" id="CP001016">
    <property type="protein sequence ID" value="ACB94084.1"/>
    <property type="molecule type" value="Genomic_DNA"/>
</dbReference>
<dbReference type="RefSeq" id="WP_012383442.1">
    <property type="nucleotide sequence ID" value="NC_010581.1"/>
</dbReference>
<evidence type="ECO:0000313" key="2">
    <source>
        <dbReference type="EMBL" id="ACB94084.1"/>
    </source>
</evidence>
<reference evidence="2 3" key="2">
    <citation type="journal article" date="2010" name="J. Bacteriol.">
        <title>Complete genome sequence of Beijerinckia indica subsp. indica.</title>
        <authorList>
            <person name="Tamas I."/>
            <person name="Dedysh S.N."/>
            <person name="Liesack W."/>
            <person name="Stott M.B."/>
            <person name="Alam M."/>
            <person name="Murrell J.C."/>
            <person name="Dunfield P.F."/>
        </authorList>
    </citation>
    <scope>NUCLEOTIDE SEQUENCE [LARGE SCALE GENOMIC DNA]</scope>
    <source>
        <strain evidence="3">ATCC 9039 / DSM 1715 / NCIMB 8712</strain>
    </source>
</reference>
<proteinExistence type="predicted"/>
<dbReference type="InterPro" id="IPR029063">
    <property type="entry name" value="SAM-dependent_MTases_sf"/>
</dbReference>
<evidence type="ECO:0000313" key="3">
    <source>
        <dbReference type="Proteomes" id="UP000001695"/>
    </source>
</evidence>
<gene>
    <name evidence="2" type="ordered locus">Bind_0431</name>
</gene>
<dbReference type="HOGENOM" id="CLU_048277_0_0_5"/>
<keyword evidence="2" id="KW-0489">Methyltransferase</keyword>
<keyword evidence="2" id="KW-0808">Transferase</keyword>
<name>B2IE60_BEII9</name>
<dbReference type="KEGG" id="bid:Bind_0431"/>
<protein>
    <submittedName>
        <fullName evidence="2">Methyltransferase type 11</fullName>
    </submittedName>
</protein>
<dbReference type="InterPro" id="IPR013216">
    <property type="entry name" value="Methyltransf_11"/>
</dbReference>